<evidence type="ECO:0000256" key="8">
    <source>
        <dbReference type="ARBA" id="ARBA00022723"/>
    </source>
</evidence>
<dbReference type="OMA" id="CFVNAND"/>
<feature type="binding site" evidence="19">
    <location>
        <position position="271"/>
    </location>
    <ligand>
        <name>Ca(2+)</name>
        <dbReference type="ChEBI" id="CHEBI:29108"/>
        <label>2</label>
    </ligand>
</feature>
<feature type="binding site" evidence="19">
    <location>
        <position position="263"/>
    </location>
    <ligand>
        <name>Ca(2+)</name>
        <dbReference type="ChEBI" id="CHEBI:29108"/>
        <label>2</label>
    </ligand>
</feature>
<feature type="disulfide bond" evidence="21">
    <location>
        <begin position="223"/>
        <end position="248"/>
    </location>
</feature>
<reference evidence="24" key="1">
    <citation type="journal article" date="2013" name="Nat. Commun.">
        <title>Whole-genome sequencing of Oryza brachyantha reveals mechanisms underlying Oryza genome evolution.</title>
        <authorList>
            <person name="Chen J."/>
            <person name="Huang Q."/>
            <person name="Gao D."/>
            <person name="Wang J."/>
            <person name="Lang Y."/>
            <person name="Liu T."/>
            <person name="Li B."/>
            <person name="Bai Z."/>
            <person name="Luis Goicoechea J."/>
            <person name="Liang C."/>
            <person name="Chen C."/>
            <person name="Zhang W."/>
            <person name="Sun S."/>
            <person name="Liao Y."/>
            <person name="Zhang X."/>
            <person name="Yang L."/>
            <person name="Song C."/>
            <person name="Wang M."/>
            <person name="Shi J."/>
            <person name="Liu G."/>
            <person name="Liu J."/>
            <person name="Zhou H."/>
            <person name="Zhou W."/>
            <person name="Yu Q."/>
            <person name="An N."/>
            <person name="Chen Y."/>
            <person name="Cai Q."/>
            <person name="Wang B."/>
            <person name="Liu B."/>
            <person name="Min J."/>
            <person name="Huang Y."/>
            <person name="Wu H."/>
            <person name="Li Z."/>
            <person name="Zhang Y."/>
            <person name="Yin Y."/>
            <person name="Song W."/>
            <person name="Jiang J."/>
            <person name="Jackson S.A."/>
            <person name="Wing R.A."/>
            <person name="Wang J."/>
            <person name="Chen M."/>
        </authorList>
    </citation>
    <scope>NUCLEOTIDE SEQUENCE [LARGE SCALE GENOMIC DNA]</scope>
    <source>
        <strain evidence="24">cv. IRGC 101232</strain>
    </source>
</reference>
<organism evidence="24">
    <name type="scientific">Oryza brachyantha</name>
    <name type="common">malo sina</name>
    <dbReference type="NCBI Taxonomy" id="4533"/>
    <lineage>
        <taxon>Eukaryota</taxon>
        <taxon>Viridiplantae</taxon>
        <taxon>Streptophyta</taxon>
        <taxon>Embryophyta</taxon>
        <taxon>Tracheophyta</taxon>
        <taxon>Spermatophyta</taxon>
        <taxon>Magnoliopsida</taxon>
        <taxon>Liliopsida</taxon>
        <taxon>Poales</taxon>
        <taxon>Poaceae</taxon>
        <taxon>BOP clade</taxon>
        <taxon>Oryzoideae</taxon>
        <taxon>Oryzeae</taxon>
        <taxon>Oryzinae</taxon>
        <taxon>Oryza</taxon>
    </lineage>
</organism>
<dbReference type="PRINTS" id="PR00461">
    <property type="entry name" value="PLPEROXIDASE"/>
</dbReference>
<comment type="function">
    <text evidence="2">Removal of H(2)O(2), oxidation of toxic reductants, biosynthesis and degradation of lignin, suberization, auxin catabolism, response to environmental stresses such as wounding, pathogen attack and oxidative stress. These functions might be dependent on each isozyme/isoform in each plant tissue.</text>
</comment>
<keyword evidence="6 22" id="KW-0575">Peroxidase</keyword>
<evidence type="ECO:0000313" key="24">
    <source>
        <dbReference type="EnsemblPlants" id="OB07G31710.1"/>
    </source>
</evidence>
<evidence type="ECO:0000256" key="5">
    <source>
        <dbReference type="ARBA" id="ARBA00022525"/>
    </source>
</evidence>
<evidence type="ECO:0000256" key="14">
    <source>
        <dbReference type="ARBA" id="ARBA00023180"/>
    </source>
</evidence>
<feature type="binding site" evidence="18">
    <location>
        <position position="186"/>
    </location>
    <ligand>
        <name>substrate</name>
    </ligand>
</feature>
<keyword evidence="15" id="KW-0873">Pyrrolidone carboxylic acid</keyword>
<dbReference type="Gramene" id="OB07G31710.1">
    <property type="protein sequence ID" value="OB07G31710.1"/>
    <property type="gene ID" value="OB07G31710"/>
</dbReference>
<accession>J3MP39</accession>
<evidence type="ECO:0000256" key="16">
    <source>
        <dbReference type="ARBA" id="ARBA00023324"/>
    </source>
</evidence>
<feature type="binding site" evidence="19">
    <location>
        <position position="72"/>
    </location>
    <ligand>
        <name>Ca(2+)</name>
        <dbReference type="ChEBI" id="CHEBI:29108"/>
        <label>1</label>
    </ligand>
</feature>
<feature type="binding site" evidence="19">
    <location>
        <position position="266"/>
    </location>
    <ligand>
        <name>Ca(2+)</name>
        <dbReference type="ChEBI" id="CHEBI:29108"/>
        <label>2</label>
    </ligand>
</feature>
<keyword evidence="11 22" id="KW-0560">Oxidoreductase</keyword>
<dbReference type="GO" id="GO:0006979">
    <property type="term" value="P:response to oxidative stress"/>
    <property type="evidence" value="ECO:0007669"/>
    <property type="project" value="UniProtKB-UniRule"/>
</dbReference>
<dbReference type="InterPro" id="IPR019794">
    <property type="entry name" value="Peroxidases_AS"/>
</dbReference>
<feature type="disulfide bond" evidence="21">
    <location>
        <begin position="33"/>
        <end position="108"/>
    </location>
</feature>
<evidence type="ECO:0000256" key="4">
    <source>
        <dbReference type="ARBA" id="ARBA00012313"/>
    </source>
</evidence>
<dbReference type="PROSITE" id="PS50873">
    <property type="entry name" value="PEROXIDASE_4"/>
    <property type="match status" value="1"/>
</dbReference>
<evidence type="ECO:0000256" key="2">
    <source>
        <dbReference type="ARBA" id="ARBA00002322"/>
    </source>
</evidence>
<evidence type="ECO:0000313" key="25">
    <source>
        <dbReference type="Proteomes" id="UP000006038"/>
    </source>
</evidence>
<evidence type="ECO:0000256" key="9">
    <source>
        <dbReference type="ARBA" id="ARBA00022729"/>
    </source>
</evidence>
<dbReference type="PROSITE" id="PS00435">
    <property type="entry name" value="PEROXIDASE_1"/>
    <property type="match status" value="1"/>
</dbReference>
<dbReference type="PANTHER" id="PTHR31388:SF13">
    <property type="entry name" value="PEROXIDASE 2"/>
    <property type="match status" value="1"/>
</dbReference>
<dbReference type="InterPro" id="IPR033905">
    <property type="entry name" value="Secretory_peroxidase"/>
</dbReference>
<keyword evidence="7 22" id="KW-0349">Heme</keyword>
<dbReference type="PRINTS" id="PR00458">
    <property type="entry name" value="PEROXIDASE"/>
</dbReference>
<keyword evidence="5 22" id="KW-0964">Secreted</keyword>
<proteinExistence type="inferred from homology"/>
<keyword evidence="12 19" id="KW-0408">Iron</keyword>
<sequence>MAWASSLGLMVLVAAMASPASAQLSATFYDTSCPNALSTIRSVVTAAVNSEPRMGASLLRLHFHDCFVQGCDASVLLSGQEQNAFPNAGSLRGFNVIDNAKTRVEAICNRTVSCADILAVAARDSVVAVSVASCCFLLLALAFICRHWLICNPLNCMQLGGPSWTVLLGRRDSTTASQALANSDLPPPSSDLASLIGNFSNKGLDVTDMVALSGAHTIGQAQCQNFRDRIYNETNINSAFATSLRANCPRASGTGDGNLAPLDATTPNAFDNAYYTNLMSNRGLLHSDQVLFNGGSTDNTVRNFASDKAAFSSAFASAMVKMANLGPLTGSQGQIRLSCSKVN</sequence>
<comment type="cofactor">
    <cofactor evidence="19 22">
        <name>Ca(2+)</name>
        <dbReference type="ChEBI" id="CHEBI:29108"/>
    </cofactor>
    <text evidence="19 22">Binds 2 calcium ions per subunit.</text>
</comment>
<dbReference type="eggNOG" id="ENOG502QVUS">
    <property type="taxonomic scope" value="Eukaryota"/>
</dbReference>
<feature type="binding site" description="axial binding residue" evidence="19">
    <location>
        <position position="216"/>
    </location>
    <ligand>
        <name>heme b</name>
        <dbReference type="ChEBI" id="CHEBI:60344"/>
    </ligand>
    <ligandPart>
        <name>Fe</name>
        <dbReference type="ChEBI" id="CHEBI:18248"/>
    </ligandPart>
</feature>
<dbReference type="Proteomes" id="UP000006038">
    <property type="component" value="Chromosome 7"/>
</dbReference>
<comment type="similarity">
    <text evidence="3">Belongs to the peroxidase family. Ascorbate peroxidase subfamily.</text>
</comment>
<evidence type="ECO:0000256" key="17">
    <source>
        <dbReference type="PIRSR" id="PIRSR600823-1"/>
    </source>
</evidence>
<evidence type="ECO:0000256" key="11">
    <source>
        <dbReference type="ARBA" id="ARBA00023002"/>
    </source>
</evidence>
<feature type="binding site" evidence="19">
    <location>
        <position position="65"/>
    </location>
    <ligand>
        <name>Ca(2+)</name>
        <dbReference type="ChEBI" id="CHEBI:29108"/>
        <label>1</label>
    </ligand>
</feature>
<dbReference type="InterPro" id="IPR019793">
    <property type="entry name" value="Peroxidases_heam-ligand_BS"/>
</dbReference>
<keyword evidence="14" id="KW-0325">Glycoprotein</keyword>
<dbReference type="PANTHER" id="PTHR31388">
    <property type="entry name" value="PEROXIDASE 72-RELATED"/>
    <property type="match status" value="1"/>
</dbReference>
<feature type="disulfide bond" evidence="21">
    <location>
        <begin position="114"/>
        <end position="339"/>
    </location>
</feature>
<feature type="binding site" evidence="19">
    <location>
        <position position="217"/>
    </location>
    <ligand>
        <name>Ca(2+)</name>
        <dbReference type="ChEBI" id="CHEBI:29108"/>
        <label>2</label>
    </ligand>
</feature>
<dbReference type="GO" id="GO:0042744">
    <property type="term" value="P:hydrogen peroxide catabolic process"/>
    <property type="evidence" value="ECO:0007669"/>
    <property type="project" value="UniProtKB-KW"/>
</dbReference>
<evidence type="ECO:0000256" key="19">
    <source>
        <dbReference type="PIRSR" id="PIRSR600823-3"/>
    </source>
</evidence>
<comment type="cofactor">
    <cofactor evidence="19 22">
        <name>heme b</name>
        <dbReference type="ChEBI" id="CHEBI:60344"/>
    </cofactor>
    <text evidence="19 22">Binds 1 heme b (iron(II)-protoporphyrin IX) group per subunit.</text>
</comment>
<evidence type="ECO:0000256" key="6">
    <source>
        <dbReference type="ARBA" id="ARBA00022559"/>
    </source>
</evidence>
<comment type="subcellular location">
    <subcellularLocation>
        <location evidence="22">Secreted</location>
    </subcellularLocation>
</comment>
<feature type="disulfide bond" evidence="21">
    <location>
        <begin position="66"/>
        <end position="71"/>
    </location>
</feature>
<dbReference type="HOGENOM" id="CLU_010543_0_0_1"/>
<evidence type="ECO:0000256" key="21">
    <source>
        <dbReference type="PIRSR" id="PIRSR600823-5"/>
    </source>
</evidence>
<feature type="binding site" evidence="19">
    <location>
        <position position="74"/>
    </location>
    <ligand>
        <name>Ca(2+)</name>
        <dbReference type="ChEBI" id="CHEBI:29108"/>
        <label>1</label>
    </ligand>
</feature>
<dbReference type="CDD" id="cd00693">
    <property type="entry name" value="secretory_peroxidase"/>
    <property type="match status" value="1"/>
</dbReference>
<keyword evidence="9 22" id="KW-0732">Signal</keyword>
<evidence type="ECO:0000256" key="3">
    <source>
        <dbReference type="ARBA" id="ARBA00006873"/>
    </source>
</evidence>
<dbReference type="GO" id="GO:0140825">
    <property type="term" value="F:lactoperoxidase activity"/>
    <property type="evidence" value="ECO:0007669"/>
    <property type="project" value="UniProtKB-EC"/>
</dbReference>
<feature type="binding site" evidence="19">
    <location>
        <position position="68"/>
    </location>
    <ligand>
        <name>Ca(2+)</name>
        <dbReference type="ChEBI" id="CHEBI:29108"/>
        <label>1</label>
    </ligand>
</feature>
<dbReference type="Pfam" id="PF00141">
    <property type="entry name" value="peroxidase"/>
    <property type="match status" value="1"/>
</dbReference>
<dbReference type="PROSITE" id="PS00436">
    <property type="entry name" value="PEROXIDASE_2"/>
    <property type="match status" value="1"/>
</dbReference>
<dbReference type="InterPro" id="IPR010255">
    <property type="entry name" value="Haem_peroxidase_sf"/>
</dbReference>
<comment type="similarity">
    <text evidence="22">Belongs to the peroxidase family. Classical plant (class III) peroxidase subfamily.</text>
</comment>
<dbReference type="EC" id="1.11.1.7" evidence="4 22"/>
<evidence type="ECO:0000256" key="10">
    <source>
        <dbReference type="ARBA" id="ARBA00022837"/>
    </source>
</evidence>
<keyword evidence="8 19" id="KW-0479">Metal-binding</keyword>
<feature type="signal peptide" evidence="22">
    <location>
        <begin position="1"/>
        <end position="22"/>
    </location>
</feature>
<dbReference type="InterPro" id="IPR000823">
    <property type="entry name" value="Peroxidase_pln"/>
</dbReference>
<evidence type="ECO:0000256" key="20">
    <source>
        <dbReference type="PIRSR" id="PIRSR600823-4"/>
    </source>
</evidence>
<evidence type="ECO:0000256" key="12">
    <source>
        <dbReference type="ARBA" id="ARBA00023004"/>
    </source>
</evidence>
<dbReference type="FunFam" id="1.10.420.10:FF:000006">
    <property type="entry name" value="Peroxidase"/>
    <property type="match status" value="1"/>
</dbReference>
<feature type="binding site" evidence="19">
    <location>
        <position position="81"/>
    </location>
    <ligand>
        <name>Ca(2+)</name>
        <dbReference type="ChEBI" id="CHEBI:29108"/>
        <label>1</label>
    </ligand>
</feature>
<dbReference type="Gene3D" id="1.10.520.10">
    <property type="match status" value="2"/>
</dbReference>
<evidence type="ECO:0000256" key="1">
    <source>
        <dbReference type="ARBA" id="ARBA00000189"/>
    </source>
</evidence>
<dbReference type="AlphaFoldDB" id="J3MP39"/>
<feature type="active site" description="Proton acceptor" evidence="17">
    <location>
        <position position="64"/>
    </location>
</feature>
<dbReference type="InterPro" id="IPR002016">
    <property type="entry name" value="Haem_peroxidase"/>
</dbReference>
<evidence type="ECO:0000256" key="7">
    <source>
        <dbReference type="ARBA" id="ARBA00022617"/>
    </source>
</evidence>
<dbReference type="SUPFAM" id="SSF48113">
    <property type="entry name" value="Heme-dependent peroxidases"/>
    <property type="match status" value="1"/>
</dbReference>
<evidence type="ECO:0000259" key="23">
    <source>
        <dbReference type="PROSITE" id="PS50873"/>
    </source>
</evidence>
<keyword evidence="16 22" id="KW-0376">Hydrogen peroxide</keyword>
<dbReference type="GO" id="GO:0005576">
    <property type="term" value="C:extracellular region"/>
    <property type="evidence" value="ECO:0007669"/>
    <property type="project" value="UniProtKB-SubCell"/>
</dbReference>
<dbReference type="EnsemblPlants" id="OB07G31710.1">
    <property type="protein sequence ID" value="OB07G31710.1"/>
    <property type="gene ID" value="OB07G31710"/>
</dbReference>
<dbReference type="GO" id="GO:0020037">
    <property type="term" value="F:heme binding"/>
    <property type="evidence" value="ECO:0007669"/>
    <property type="project" value="UniProtKB-UniRule"/>
</dbReference>
<dbReference type="Gene3D" id="1.10.420.10">
    <property type="entry name" value="Peroxidase, domain 2"/>
    <property type="match status" value="1"/>
</dbReference>
<evidence type="ECO:0000256" key="15">
    <source>
        <dbReference type="ARBA" id="ARBA00023283"/>
    </source>
</evidence>
<keyword evidence="25" id="KW-1185">Reference proteome</keyword>
<feature type="chain" id="PRO_5005136686" description="Peroxidase" evidence="22">
    <location>
        <begin position="23"/>
        <end position="343"/>
    </location>
</feature>
<protein>
    <recommendedName>
        <fullName evidence="4 22">Peroxidase</fullName>
        <ecNumber evidence="4 22">1.11.1.7</ecNumber>
    </recommendedName>
</protein>
<reference evidence="24" key="2">
    <citation type="submission" date="2013-04" db="UniProtKB">
        <authorList>
            <consortium name="EnsemblPlants"/>
        </authorList>
    </citation>
    <scope>IDENTIFICATION</scope>
</reference>
<keyword evidence="10 19" id="KW-0106">Calcium</keyword>
<feature type="domain" description="Plant heme peroxidase family profile" evidence="23">
    <location>
        <begin position="23"/>
        <end position="343"/>
    </location>
</feature>
<comment type="catalytic activity">
    <reaction evidence="1 22">
        <text>2 a phenolic donor + H2O2 = 2 a phenolic radical donor + 2 H2O</text>
        <dbReference type="Rhea" id="RHEA:56136"/>
        <dbReference type="ChEBI" id="CHEBI:15377"/>
        <dbReference type="ChEBI" id="CHEBI:16240"/>
        <dbReference type="ChEBI" id="CHEBI:139520"/>
        <dbReference type="ChEBI" id="CHEBI:139521"/>
        <dbReference type="EC" id="1.11.1.7"/>
    </reaction>
</comment>
<keyword evidence="13 21" id="KW-1015">Disulfide bond</keyword>
<name>J3MP39_ORYBR</name>
<evidence type="ECO:0000256" key="22">
    <source>
        <dbReference type="RuleBase" id="RU362060"/>
    </source>
</evidence>
<feature type="site" description="Transition state stabilizer" evidence="20">
    <location>
        <position position="60"/>
    </location>
</feature>
<evidence type="ECO:0000256" key="18">
    <source>
        <dbReference type="PIRSR" id="PIRSR600823-2"/>
    </source>
</evidence>
<dbReference type="GO" id="GO:0046872">
    <property type="term" value="F:metal ion binding"/>
    <property type="evidence" value="ECO:0007669"/>
    <property type="project" value="UniProtKB-UniRule"/>
</dbReference>
<evidence type="ECO:0000256" key="13">
    <source>
        <dbReference type="ARBA" id="ARBA00023157"/>
    </source>
</evidence>
<feature type="binding site" evidence="19">
    <location>
        <position position="70"/>
    </location>
    <ligand>
        <name>Ca(2+)</name>
        <dbReference type="ChEBI" id="CHEBI:29108"/>
        <label>1</label>
    </ligand>
</feature>